<name>A0A8E7DAC6_9RHAB</name>
<evidence type="ECO:0000313" key="2">
    <source>
        <dbReference type="EMBL" id="QVU21448.1"/>
    </source>
</evidence>
<protein>
    <submittedName>
        <fullName evidence="2">P6</fullName>
    </submittedName>
</protein>
<accession>A0A8E7DAC6</accession>
<keyword evidence="3" id="KW-1185">Reference proteome</keyword>
<evidence type="ECO:0000313" key="3">
    <source>
        <dbReference type="Proteomes" id="UP001162075"/>
    </source>
</evidence>
<reference evidence="2 3" key="1">
    <citation type="journal article" date="2021" name="Mol. Plant Pathol.">
        <title>A novel Actinidia cytorhabdovirus characterized using genomic and viral protein interaction features.</title>
        <authorList>
            <person name="Wang Y."/>
            <person name="Wang G."/>
            <person name="Bai J."/>
            <person name="Zhang Y."/>
            <person name="Wang Y."/>
            <person name="Wen S."/>
            <person name="Li L."/>
            <person name="Yang Z."/>
            <person name="Hong N."/>
        </authorList>
    </citation>
    <scope>NUCLEOTIDE SEQUENCE [LARGE SCALE GENOMIC DNA]</scope>
    <source>
        <strain evidence="2">JS27</strain>
    </source>
</reference>
<dbReference type="Proteomes" id="UP001162075">
    <property type="component" value="Segment"/>
</dbReference>
<evidence type="ECO:0000256" key="1">
    <source>
        <dbReference type="SAM" id="Phobius"/>
    </source>
</evidence>
<keyword evidence="1" id="KW-0812">Transmembrane</keyword>
<sequence>MFLERGESASNSGLPYIIIVCVCLLIKFIAMILRVTARYVRSKCVTKQGTECKDVYIHYL</sequence>
<dbReference type="EMBL" id="MW550041">
    <property type="protein sequence ID" value="QVU21448.1"/>
    <property type="molecule type" value="Viral_cRNA"/>
</dbReference>
<proteinExistence type="predicted"/>
<keyword evidence="1" id="KW-0472">Membrane</keyword>
<keyword evidence="1" id="KW-1133">Transmembrane helix</keyword>
<organism evidence="2 3">
    <name type="scientific">Actinidia virus D</name>
    <dbReference type="NCBI Taxonomy" id="3069721"/>
    <lineage>
        <taxon>Viruses</taxon>
        <taxon>Riboviria</taxon>
        <taxon>Orthornavirae</taxon>
        <taxon>Negarnaviricota</taxon>
        <taxon>Haploviricotina</taxon>
        <taxon>Monjiviricetes</taxon>
        <taxon>Mononegavirales</taxon>
        <taxon>Rhabdoviridae</taxon>
        <taxon>Betarhabdovirinae</taxon>
        <taxon>Alphacytorhabdovirus</taxon>
        <taxon>Alphacytorhabdovirus actinidiae</taxon>
        <taxon>Cytorhabdovirus actinidiae</taxon>
    </lineage>
</organism>
<feature type="transmembrane region" description="Helical" evidence="1">
    <location>
        <begin position="13"/>
        <end position="33"/>
    </location>
</feature>